<dbReference type="InterPro" id="IPR006073">
    <property type="entry name" value="GTP-bd"/>
</dbReference>
<accession>A0AA48QWP0</accession>
<dbReference type="GeneID" id="85496257"/>
<dbReference type="GO" id="GO:0005525">
    <property type="term" value="F:GTP binding"/>
    <property type="evidence" value="ECO:0007669"/>
    <property type="project" value="UniProtKB-KW"/>
</dbReference>
<evidence type="ECO:0000313" key="8">
    <source>
        <dbReference type="Proteomes" id="UP001233271"/>
    </source>
</evidence>
<sequence length="639" mass="70807">MPSPARPRHVAFSHKQKKLQLQTKRAIKRGEEVEVLEHGKNGRIRLDRSHKARSEAHGGLELFSRFIAIPHDYVARTRDAAWNDQLPRPLPDSVASFPMSLVDNPTGVNLSVPSRPRFNTGQSKREVEQNEEAVFEAWLQGARDVVEGWVDGADMDSFNPDSTPVRSPSSFETNLEVWRQLWRVVETSSIILLLVDARCPPVHCPPSLRSYLRLLQPHREIILVLTKADLVDPDALASWQVWLKQWWMLGPPVAEDELEPQVVSVSSYDTSLLYGQGKSRHRPYIPDTARVALLDALQIAHARLLSPPSGVTADPDKLATWKPNVREIVHWGDLEGDTICVEDNSEVVGRGAVTEDASDGPSTCVRQVEPLTVGLVGQPNVGKSSLLNALLGETRVSASRTPGKTKHWQTMLWGQRREVRIVDCPGLVCPSLVPMELQAMSGILPISQIPSLPACVAFAAKYLPLERIFNIPAPEVVVDDIVSKKTWRAGYRPHVSAKPMGPRWTAGDIMDGRATDRGFMTAKSARPDANRAADGMMRSLAEGRVRWCFWPPNSTPNRDGCGLWLGQYHDTGSEELSPVDSDIETSNKRTTRTPAVTQQVVSDLGNESSDEDTEFTKANNASFFAALSLDDRGDHSDDE</sequence>
<comment type="function">
    <text evidence="3">Possible regulatory or functional link with the histocompatibility cluster.</text>
</comment>
<name>A0AA48QWP0_9TREE</name>
<evidence type="ECO:0000256" key="4">
    <source>
        <dbReference type="ARBA" id="ARBA00039902"/>
    </source>
</evidence>
<organism evidence="7 8">
    <name type="scientific">Cutaneotrichosporon cavernicola</name>
    <dbReference type="NCBI Taxonomy" id="279322"/>
    <lineage>
        <taxon>Eukaryota</taxon>
        <taxon>Fungi</taxon>
        <taxon>Dikarya</taxon>
        <taxon>Basidiomycota</taxon>
        <taxon>Agaricomycotina</taxon>
        <taxon>Tremellomycetes</taxon>
        <taxon>Trichosporonales</taxon>
        <taxon>Trichosporonaceae</taxon>
        <taxon>Cutaneotrichosporon</taxon>
    </lineage>
</organism>
<keyword evidence="1" id="KW-0547">Nucleotide-binding</keyword>
<dbReference type="PANTHER" id="PTHR45709">
    <property type="entry name" value="LARGE SUBUNIT GTPASE 1 HOMOLOG-RELATED"/>
    <property type="match status" value="1"/>
</dbReference>
<proteinExistence type="predicted"/>
<keyword evidence="8" id="KW-1185">Reference proteome</keyword>
<dbReference type="Gene3D" id="3.40.50.300">
    <property type="entry name" value="P-loop containing nucleotide triphosphate hydrolases"/>
    <property type="match status" value="1"/>
</dbReference>
<dbReference type="InterPro" id="IPR043358">
    <property type="entry name" value="GNL1-like"/>
</dbReference>
<dbReference type="RefSeq" id="XP_060457652.1">
    <property type="nucleotide sequence ID" value="XM_060601128.1"/>
</dbReference>
<dbReference type="GO" id="GO:0003924">
    <property type="term" value="F:GTPase activity"/>
    <property type="evidence" value="ECO:0007669"/>
    <property type="project" value="InterPro"/>
</dbReference>
<dbReference type="AlphaFoldDB" id="A0AA48QWP0"/>
<dbReference type="Pfam" id="PF01926">
    <property type="entry name" value="MMR_HSR1"/>
    <property type="match status" value="1"/>
</dbReference>
<keyword evidence="2" id="KW-0342">GTP-binding</keyword>
<evidence type="ECO:0000259" key="6">
    <source>
        <dbReference type="Pfam" id="PF01926"/>
    </source>
</evidence>
<dbReference type="KEGG" id="ccac:CcaHIS019_0500150"/>
<evidence type="ECO:0000256" key="5">
    <source>
        <dbReference type="SAM" id="MobiDB-lite"/>
    </source>
</evidence>
<dbReference type="PANTHER" id="PTHR45709:SF3">
    <property type="entry name" value="GUANINE NUCLEOTIDE-BINDING PROTEIN-LIKE 1"/>
    <property type="match status" value="1"/>
</dbReference>
<evidence type="ECO:0000313" key="7">
    <source>
        <dbReference type="EMBL" id="BEI92387.1"/>
    </source>
</evidence>
<evidence type="ECO:0000256" key="3">
    <source>
        <dbReference type="ARBA" id="ARBA00037770"/>
    </source>
</evidence>
<feature type="compositionally biased region" description="Polar residues" evidence="5">
    <location>
        <begin position="592"/>
        <end position="607"/>
    </location>
</feature>
<dbReference type="Proteomes" id="UP001233271">
    <property type="component" value="Chromosome 5"/>
</dbReference>
<gene>
    <name evidence="7" type="ORF">CcaverHIS019_0500150</name>
</gene>
<protein>
    <recommendedName>
        <fullName evidence="4">Guanine nucleotide-binding protein-like 1</fullName>
    </recommendedName>
</protein>
<dbReference type="SUPFAM" id="SSF52540">
    <property type="entry name" value="P-loop containing nucleoside triphosphate hydrolases"/>
    <property type="match status" value="1"/>
</dbReference>
<dbReference type="EMBL" id="AP028216">
    <property type="protein sequence ID" value="BEI92387.1"/>
    <property type="molecule type" value="Genomic_DNA"/>
</dbReference>
<reference evidence="7" key="1">
    <citation type="journal article" date="2023" name="BMC Genomics">
        <title>Chromosome-level genome assemblies of Cutaneotrichosporon spp. (Trichosporonales, Basidiomycota) reveal imbalanced evolution between nucleotide sequences and chromosome synteny.</title>
        <authorList>
            <person name="Kobayashi Y."/>
            <person name="Kayamori A."/>
            <person name="Aoki K."/>
            <person name="Shiwa Y."/>
            <person name="Matsutani M."/>
            <person name="Fujita N."/>
            <person name="Sugita T."/>
            <person name="Iwasaki W."/>
            <person name="Tanaka N."/>
            <person name="Takashima M."/>
        </authorList>
    </citation>
    <scope>NUCLEOTIDE SEQUENCE</scope>
    <source>
        <strain evidence="7">HIS019</strain>
    </source>
</reference>
<feature type="domain" description="G" evidence="6">
    <location>
        <begin position="372"/>
        <end position="428"/>
    </location>
</feature>
<feature type="region of interest" description="Disordered" evidence="5">
    <location>
        <begin position="573"/>
        <end position="616"/>
    </location>
</feature>
<evidence type="ECO:0000256" key="2">
    <source>
        <dbReference type="ARBA" id="ARBA00023134"/>
    </source>
</evidence>
<dbReference type="InterPro" id="IPR027417">
    <property type="entry name" value="P-loop_NTPase"/>
</dbReference>
<evidence type="ECO:0000256" key="1">
    <source>
        <dbReference type="ARBA" id="ARBA00022741"/>
    </source>
</evidence>